<organism evidence="10 11">
    <name type="scientific">Daphnia galeata</name>
    <dbReference type="NCBI Taxonomy" id="27404"/>
    <lineage>
        <taxon>Eukaryota</taxon>
        <taxon>Metazoa</taxon>
        <taxon>Ecdysozoa</taxon>
        <taxon>Arthropoda</taxon>
        <taxon>Crustacea</taxon>
        <taxon>Branchiopoda</taxon>
        <taxon>Diplostraca</taxon>
        <taxon>Cladocera</taxon>
        <taxon>Anomopoda</taxon>
        <taxon>Daphniidae</taxon>
        <taxon>Daphnia</taxon>
    </lineage>
</organism>
<gene>
    <name evidence="10" type="ORF">DGAL_LOCUS14956</name>
</gene>
<evidence type="ECO:0000256" key="3">
    <source>
        <dbReference type="ARBA" id="ARBA00023015"/>
    </source>
</evidence>
<sequence>MHTVGDATSSVPAFLGKLWKLVEDPSTNHLISWNSNGMSFTIRDQARFARELLPLYYKHNNMASFVRQLNMYGFHKVVSVDSGGLKVDKDEMEFAHMYFLQGQEFLLEHIKRKIPISKQEETKHPKPEVLSRVLADVRSMKGKQENVDSRLNTMKRENEALWREVASLRQKHMKQQQIVNKLIQFLISIVQPNGRAGLGLKRRYPLMLGEGNRSSSSTTPAKDLVDADIPTISIIPSPKGPIIHDVTDIDEGSTADLIANPNDLDAEQLEGIDEEESEEKSLDVYFPMVQISKVPISDDTVEQTDEGPAEEEEETLEDDLTTENPDFNTMVQMEAGTSNGGSGILDRSSMASPLSPDLLMAVDPREVNSGALLSFEENQKEKANGRGKSVAKNQERLMVSENSSVLEREELDNHLDTMQVDLEQLREVLSLQGNPLDASTLLGVCDSLGLNFEPTLDSCNWAGYPATWNRRGIPSDSSPSLTSLLEHQMLPKLFSTDDTLPSNSYLSMDMDMFKNPSQGAILGNEVIAYNDASFFDMVEDYGDGQLDDRTAQEMAEESVVKETTDLFDLLDDPPQPTVSSTTGSSAKKKKRN</sequence>
<dbReference type="Proteomes" id="UP000789390">
    <property type="component" value="Unassembled WGS sequence"/>
</dbReference>
<evidence type="ECO:0000256" key="1">
    <source>
        <dbReference type="ARBA" id="ARBA00004123"/>
    </source>
</evidence>
<dbReference type="OrthoDB" id="60033at2759"/>
<keyword evidence="6" id="KW-0539">Nucleus</keyword>
<dbReference type="GO" id="GO:0005634">
    <property type="term" value="C:nucleus"/>
    <property type="evidence" value="ECO:0007669"/>
    <property type="project" value="UniProtKB-SubCell"/>
</dbReference>
<accession>A0A8J2S225</accession>
<dbReference type="GO" id="GO:0003700">
    <property type="term" value="F:DNA-binding transcription factor activity"/>
    <property type="evidence" value="ECO:0007669"/>
    <property type="project" value="InterPro"/>
</dbReference>
<protein>
    <recommendedName>
        <fullName evidence="9">HSF-type DNA-binding domain-containing protein</fullName>
    </recommendedName>
</protein>
<dbReference type="PROSITE" id="PS00434">
    <property type="entry name" value="HSF_DOMAIN"/>
    <property type="match status" value="1"/>
</dbReference>
<keyword evidence="5" id="KW-0804">Transcription</keyword>
<evidence type="ECO:0000256" key="7">
    <source>
        <dbReference type="RuleBase" id="RU004020"/>
    </source>
</evidence>
<keyword evidence="4" id="KW-0238">DNA-binding</keyword>
<dbReference type="GO" id="GO:0043565">
    <property type="term" value="F:sequence-specific DNA binding"/>
    <property type="evidence" value="ECO:0007669"/>
    <property type="project" value="InterPro"/>
</dbReference>
<evidence type="ECO:0000256" key="2">
    <source>
        <dbReference type="ARBA" id="ARBA00006403"/>
    </source>
</evidence>
<evidence type="ECO:0000256" key="5">
    <source>
        <dbReference type="ARBA" id="ARBA00023163"/>
    </source>
</evidence>
<evidence type="ECO:0000313" key="10">
    <source>
        <dbReference type="EMBL" id="CAH0111316.1"/>
    </source>
</evidence>
<evidence type="ECO:0000256" key="6">
    <source>
        <dbReference type="ARBA" id="ARBA00023242"/>
    </source>
</evidence>
<feature type="region of interest" description="Disordered" evidence="8">
    <location>
        <begin position="552"/>
        <end position="592"/>
    </location>
</feature>
<dbReference type="Pfam" id="PF00447">
    <property type="entry name" value="HSF_DNA-bind"/>
    <property type="match status" value="1"/>
</dbReference>
<dbReference type="PRINTS" id="PR00056">
    <property type="entry name" value="HSFDOMAIN"/>
</dbReference>
<feature type="compositionally biased region" description="Acidic residues" evidence="8">
    <location>
        <begin position="299"/>
        <end position="321"/>
    </location>
</feature>
<evidence type="ECO:0000256" key="4">
    <source>
        <dbReference type="ARBA" id="ARBA00023125"/>
    </source>
</evidence>
<name>A0A8J2S225_9CRUS</name>
<dbReference type="SMART" id="SM00415">
    <property type="entry name" value="HSF"/>
    <property type="match status" value="1"/>
</dbReference>
<proteinExistence type="inferred from homology"/>
<evidence type="ECO:0000259" key="9">
    <source>
        <dbReference type="PROSITE" id="PS00434"/>
    </source>
</evidence>
<dbReference type="InterPro" id="IPR000232">
    <property type="entry name" value="HSF_DNA-bd"/>
</dbReference>
<evidence type="ECO:0000313" key="11">
    <source>
        <dbReference type="Proteomes" id="UP000789390"/>
    </source>
</evidence>
<comment type="subcellular location">
    <subcellularLocation>
        <location evidence="1">Nucleus</location>
    </subcellularLocation>
</comment>
<dbReference type="FunFam" id="1.10.10.10:FF:000027">
    <property type="entry name" value="Heat shock transcription factor 1"/>
    <property type="match status" value="1"/>
</dbReference>
<feature type="region of interest" description="Disordered" evidence="8">
    <location>
        <begin position="297"/>
        <end position="324"/>
    </location>
</feature>
<dbReference type="EMBL" id="CAKKLH010000313">
    <property type="protein sequence ID" value="CAH0111316.1"/>
    <property type="molecule type" value="Genomic_DNA"/>
</dbReference>
<feature type="domain" description="HSF-type DNA-binding" evidence="9">
    <location>
        <begin position="53"/>
        <end position="77"/>
    </location>
</feature>
<dbReference type="Gene3D" id="1.10.10.10">
    <property type="entry name" value="Winged helix-like DNA-binding domain superfamily/Winged helix DNA-binding domain"/>
    <property type="match status" value="1"/>
</dbReference>
<dbReference type="PANTHER" id="PTHR10015">
    <property type="entry name" value="HEAT SHOCK TRANSCRIPTION FACTOR"/>
    <property type="match status" value="1"/>
</dbReference>
<keyword evidence="11" id="KW-1185">Reference proteome</keyword>
<keyword evidence="3" id="KW-0805">Transcription regulation</keyword>
<comment type="similarity">
    <text evidence="2 7">Belongs to the HSF family.</text>
</comment>
<reference evidence="10" key="1">
    <citation type="submission" date="2021-11" db="EMBL/GenBank/DDBJ databases">
        <authorList>
            <person name="Schell T."/>
        </authorList>
    </citation>
    <scope>NUCLEOTIDE SEQUENCE</scope>
    <source>
        <strain evidence="10">M5</strain>
    </source>
</reference>
<dbReference type="AlphaFoldDB" id="A0A8J2S225"/>
<dbReference type="SUPFAM" id="SSF46785">
    <property type="entry name" value="Winged helix' DNA-binding domain"/>
    <property type="match status" value="1"/>
</dbReference>
<dbReference type="PANTHER" id="PTHR10015:SF427">
    <property type="entry name" value="HEAT SHOCK FACTOR PROTEIN"/>
    <property type="match status" value="1"/>
</dbReference>
<dbReference type="InterPro" id="IPR036388">
    <property type="entry name" value="WH-like_DNA-bd_sf"/>
</dbReference>
<evidence type="ECO:0000256" key="8">
    <source>
        <dbReference type="SAM" id="MobiDB-lite"/>
    </source>
</evidence>
<comment type="caution">
    <text evidence="10">The sequence shown here is derived from an EMBL/GenBank/DDBJ whole genome shotgun (WGS) entry which is preliminary data.</text>
</comment>
<dbReference type="InterPro" id="IPR036390">
    <property type="entry name" value="WH_DNA-bd_sf"/>
</dbReference>